<keyword evidence="5 7" id="KW-0472">Membrane</keyword>
<keyword evidence="3 7" id="KW-0812">Transmembrane</keyword>
<dbReference type="GO" id="GO:0022857">
    <property type="term" value="F:transmembrane transporter activity"/>
    <property type="evidence" value="ECO:0007669"/>
    <property type="project" value="InterPro"/>
</dbReference>
<protein>
    <submittedName>
        <fullName evidence="8">MFS transporter</fullName>
    </submittedName>
</protein>
<name>A0A1B2E3N5_9BACL</name>
<accession>A0A1B2E3N5</accession>
<feature type="transmembrane region" description="Helical" evidence="7">
    <location>
        <begin position="303"/>
        <end position="324"/>
    </location>
</feature>
<feature type="transmembrane region" description="Helical" evidence="7">
    <location>
        <begin position="270"/>
        <end position="291"/>
    </location>
</feature>
<dbReference type="KEGG" id="pib:BBD41_19590"/>
<dbReference type="InterPro" id="IPR036259">
    <property type="entry name" value="MFS_trans_sf"/>
</dbReference>
<dbReference type="EMBL" id="CP016809">
    <property type="protein sequence ID" value="ANY74594.1"/>
    <property type="molecule type" value="Genomic_DNA"/>
</dbReference>
<keyword evidence="4 7" id="KW-1133">Transmembrane helix</keyword>
<evidence type="ECO:0000256" key="2">
    <source>
        <dbReference type="ARBA" id="ARBA00022475"/>
    </source>
</evidence>
<evidence type="ECO:0000256" key="3">
    <source>
        <dbReference type="ARBA" id="ARBA00022692"/>
    </source>
</evidence>
<evidence type="ECO:0000256" key="1">
    <source>
        <dbReference type="ARBA" id="ARBA00004651"/>
    </source>
</evidence>
<dbReference type="PANTHER" id="PTHR23513">
    <property type="entry name" value="INTEGRAL MEMBRANE EFFLUX PROTEIN-RELATED"/>
    <property type="match status" value="1"/>
</dbReference>
<feature type="region of interest" description="Disordered" evidence="6">
    <location>
        <begin position="193"/>
        <end position="213"/>
    </location>
</feature>
<dbReference type="PANTHER" id="PTHR23513:SF6">
    <property type="entry name" value="MAJOR FACILITATOR SUPERFAMILY ASSOCIATED DOMAIN-CONTAINING PROTEIN"/>
    <property type="match status" value="1"/>
</dbReference>
<evidence type="ECO:0000256" key="7">
    <source>
        <dbReference type="SAM" id="Phobius"/>
    </source>
</evidence>
<evidence type="ECO:0000256" key="6">
    <source>
        <dbReference type="SAM" id="MobiDB-lite"/>
    </source>
</evidence>
<organism evidence="8">
    <name type="scientific">Paenibacillus ihbetae</name>
    <dbReference type="NCBI Taxonomy" id="1870820"/>
    <lineage>
        <taxon>Bacteria</taxon>
        <taxon>Bacillati</taxon>
        <taxon>Bacillota</taxon>
        <taxon>Bacilli</taxon>
        <taxon>Bacillales</taxon>
        <taxon>Paenibacillaceae</taxon>
        <taxon>Paenibacillus</taxon>
    </lineage>
</organism>
<evidence type="ECO:0000256" key="5">
    <source>
        <dbReference type="ARBA" id="ARBA00023136"/>
    </source>
</evidence>
<dbReference type="AlphaFoldDB" id="A0A1B2E3N5"/>
<feature type="transmembrane region" description="Helical" evidence="7">
    <location>
        <begin position="242"/>
        <end position="264"/>
    </location>
</feature>
<evidence type="ECO:0000313" key="8">
    <source>
        <dbReference type="EMBL" id="ANY74594.1"/>
    </source>
</evidence>
<feature type="transmembrane region" description="Helical" evidence="7">
    <location>
        <begin position="386"/>
        <end position="410"/>
    </location>
</feature>
<dbReference type="InterPro" id="IPR011701">
    <property type="entry name" value="MFS"/>
</dbReference>
<keyword evidence="2" id="KW-1003">Cell membrane</keyword>
<dbReference type="GO" id="GO:0005886">
    <property type="term" value="C:plasma membrane"/>
    <property type="evidence" value="ECO:0007669"/>
    <property type="project" value="UniProtKB-SubCell"/>
</dbReference>
<feature type="transmembrane region" description="Helical" evidence="7">
    <location>
        <begin position="100"/>
        <end position="118"/>
    </location>
</feature>
<comment type="subcellular location">
    <subcellularLocation>
        <location evidence="1">Cell membrane</location>
        <topology evidence="1">Multi-pass membrane protein</topology>
    </subcellularLocation>
</comment>
<evidence type="ECO:0000256" key="4">
    <source>
        <dbReference type="ARBA" id="ARBA00022989"/>
    </source>
</evidence>
<feature type="transmembrane region" description="Helical" evidence="7">
    <location>
        <begin position="168"/>
        <end position="187"/>
    </location>
</feature>
<feature type="compositionally biased region" description="Low complexity" evidence="6">
    <location>
        <begin position="193"/>
        <end position="203"/>
    </location>
</feature>
<dbReference type="Gene3D" id="1.20.1250.20">
    <property type="entry name" value="MFS general substrate transporter like domains"/>
    <property type="match status" value="1"/>
</dbReference>
<dbReference type="RefSeq" id="WP_099478520.1">
    <property type="nucleotide sequence ID" value="NZ_CP016809.1"/>
</dbReference>
<gene>
    <name evidence="8" type="ORF">BBD41_19590</name>
</gene>
<feature type="transmembrane region" description="Helical" evidence="7">
    <location>
        <begin position="330"/>
        <end position="350"/>
    </location>
</feature>
<reference evidence="8" key="1">
    <citation type="submission" date="2016-08" db="EMBL/GenBank/DDBJ databases">
        <title>Complete Genome Seqeunce of Paenibacillus sp. nov. IHBB 9852 from high altitute lake of Indian trans-Himalayas.</title>
        <authorList>
            <person name="Kiran S."/>
            <person name="Swarnkar M.K."/>
            <person name="Rana A."/>
            <person name="Tewari R."/>
            <person name="Gulati A."/>
        </authorList>
    </citation>
    <scope>NUCLEOTIDE SEQUENCE [LARGE SCALE GENOMIC DNA]</scope>
    <source>
        <strain evidence="8">IHBB 9852</strain>
    </source>
</reference>
<dbReference type="SUPFAM" id="SSF103473">
    <property type="entry name" value="MFS general substrate transporter"/>
    <property type="match status" value="1"/>
</dbReference>
<sequence length="444" mass="47152">MEIFKNRNFLLLFIGRILTNIGDSLYAVAAMWLVYDLGGSTLYTGLAGFLSILPRVIQIFSGPLIDRFPLRGILVYTQLIQAGLLLIVPAAYYFDFLTVGLVLTITPIMSTLNMWVYPAQMSALPRIIDKKQLTQGNSLFTLAYQGIDVACNAVSGGLIILLGAVSLYVWNSVGFFIGAILFAQLRIKASSSTSSNNVESSSSKMVPTDGTSAAKRKGSFHLYIEDMKAGMRFFIGTPLARILFGVIAINAVGGATFTVMPAFADNLGGPGVYGILLMAQACGSLLGALAAPYLKLEKYRLGMIYAMAFCVSGALWCLSVLTPWTWMVVLIYGLAWFPGGITNVIINTVIQKSIPEKNMGTVFAAANGLSGIAMPLGSLIGGSLGIILASSSIIAGSGLVVLLVGLYWIFDPVTRGLPAPNDMDESSFAPAAKKSPAGVVSTEA</sequence>
<dbReference type="CDD" id="cd06173">
    <property type="entry name" value="MFS_MefA_like"/>
    <property type="match status" value="1"/>
</dbReference>
<feature type="transmembrane region" description="Helical" evidence="7">
    <location>
        <begin position="9"/>
        <end position="35"/>
    </location>
</feature>
<proteinExistence type="predicted"/>
<dbReference type="Pfam" id="PF07690">
    <property type="entry name" value="MFS_1"/>
    <property type="match status" value="1"/>
</dbReference>
<feature type="transmembrane region" description="Helical" evidence="7">
    <location>
        <begin position="73"/>
        <end position="94"/>
    </location>
</feature>
<feature type="transmembrane region" description="Helical" evidence="7">
    <location>
        <begin position="362"/>
        <end position="380"/>
    </location>
</feature>